<evidence type="ECO:0000256" key="1">
    <source>
        <dbReference type="SAM" id="MobiDB-lite"/>
    </source>
</evidence>
<dbReference type="Proteomes" id="UP000184501">
    <property type="component" value="Unassembled WGS sequence"/>
</dbReference>
<keyword evidence="3" id="KW-1185">Reference proteome</keyword>
<evidence type="ECO:0008006" key="4">
    <source>
        <dbReference type="Google" id="ProtNLM"/>
    </source>
</evidence>
<dbReference type="Pfam" id="PF12079">
    <property type="entry name" value="DUF3558"/>
    <property type="match status" value="1"/>
</dbReference>
<protein>
    <recommendedName>
        <fullName evidence="4">DUF3558 domain-containing protein</fullName>
    </recommendedName>
</protein>
<sequence>MQGTAQPATSANTSSDALPPDVPRVPKALDTTRFQQDPCTILTPAQLQALKLGESGTTYQRPTPSCAWSNWSGPAKMRMSVTFATDRDGLAGLYRRHKNFKVFEPLEIEGYPAAIVLVALDQRPDGVCDVEFAVTDKLSISVQTTRLSTDKATNPCGPTKAGAAEVLKTLKAAN</sequence>
<name>A0A1M4XN29_STRHI</name>
<feature type="compositionally biased region" description="Polar residues" evidence="1">
    <location>
        <begin position="1"/>
        <end position="16"/>
    </location>
</feature>
<organism evidence="2 3">
    <name type="scientific">Streptoalloteichus hindustanus</name>
    <dbReference type="NCBI Taxonomy" id="2017"/>
    <lineage>
        <taxon>Bacteria</taxon>
        <taxon>Bacillati</taxon>
        <taxon>Actinomycetota</taxon>
        <taxon>Actinomycetes</taxon>
        <taxon>Pseudonocardiales</taxon>
        <taxon>Pseudonocardiaceae</taxon>
        <taxon>Streptoalloteichus</taxon>
    </lineage>
</organism>
<evidence type="ECO:0000313" key="2">
    <source>
        <dbReference type="EMBL" id="SHE95004.1"/>
    </source>
</evidence>
<accession>A0A1M4XN29</accession>
<gene>
    <name evidence="2" type="ORF">SAMN05444320_10262</name>
</gene>
<dbReference type="InterPro" id="IPR024520">
    <property type="entry name" value="DUF3558"/>
</dbReference>
<dbReference type="AlphaFoldDB" id="A0A1M4XN29"/>
<proteinExistence type="predicted"/>
<evidence type="ECO:0000313" key="3">
    <source>
        <dbReference type="Proteomes" id="UP000184501"/>
    </source>
</evidence>
<feature type="region of interest" description="Disordered" evidence="1">
    <location>
        <begin position="1"/>
        <end position="26"/>
    </location>
</feature>
<dbReference type="EMBL" id="FQVN01000002">
    <property type="protein sequence ID" value="SHE95004.1"/>
    <property type="molecule type" value="Genomic_DNA"/>
</dbReference>
<reference evidence="2 3" key="1">
    <citation type="submission" date="2016-11" db="EMBL/GenBank/DDBJ databases">
        <authorList>
            <person name="Jaros S."/>
            <person name="Januszkiewicz K."/>
            <person name="Wedrychowicz H."/>
        </authorList>
    </citation>
    <scope>NUCLEOTIDE SEQUENCE [LARGE SCALE GENOMIC DNA]</scope>
    <source>
        <strain evidence="2 3">DSM 44523</strain>
    </source>
</reference>